<feature type="transmembrane region" description="Helical" evidence="1">
    <location>
        <begin position="52"/>
        <end position="72"/>
    </location>
</feature>
<accession>A0AAV5UMM8</accession>
<comment type="caution">
    <text evidence="2">The sequence shown here is derived from an EMBL/GenBank/DDBJ whole genome shotgun (WGS) entry which is preliminary data.</text>
</comment>
<evidence type="ECO:0000313" key="3">
    <source>
        <dbReference type="Proteomes" id="UP001432027"/>
    </source>
</evidence>
<name>A0AAV5UMM8_9BILA</name>
<keyword evidence="1" id="KW-1133">Transmembrane helix</keyword>
<dbReference type="EMBL" id="BTSX01000006">
    <property type="protein sequence ID" value="GMT07164.1"/>
    <property type="molecule type" value="Genomic_DNA"/>
</dbReference>
<keyword evidence="3" id="KW-1185">Reference proteome</keyword>
<keyword evidence="1" id="KW-0472">Membrane</keyword>
<feature type="transmembrane region" description="Helical" evidence="1">
    <location>
        <begin position="26"/>
        <end position="47"/>
    </location>
</feature>
<dbReference type="Proteomes" id="UP001432027">
    <property type="component" value="Unassembled WGS sequence"/>
</dbReference>
<keyword evidence="1" id="KW-0812">Transmembrane</keyword>
<protein>
    <submittedName>
        <fullName evidence="2">Uncharacterized protein</fullName>
    </submittedName>
</protein>
<proteinExistence type="predicted"/>
<organism evidence="2 3">
    <name type="scientific">Pristionchus entomophagus</name>
    <dbReference type="NCBI Taxonomy" id="358040"/>
    <lineage>
        <taxon>Eukaryota</taxon>
        <taxon>Metazoa</taxon>
        <taxon>Ecdysozoa</taxon>
        <taxon>Nematoda</taxon>
        <taxon>Chromadorea</taxon>
        <taxon>Rhabditida</taxon>
        <taxon>Rhabditina</taxon>
        <taxon>Diplogasteromorpha</taxon>
        <taxon>Diplogasteroidea</taxon>
        <taxon>Neodiplogasteridae</taxon>
        <taxon>Pristionchus</taxon>
    </lineage>
</organism>
<dbReference type="AlphaFoldDB" id="A0AAV5UMM8"/>
<evidence type="ECO:0000313" key="2">
    <source>
        <dbReference type="EMBL" id="GMT07164.1"/>
    </source>
</evidence>
<feature type="non-terminal residue" evidence="2">
    <location>
        <position position="94"/>
    </location>
</feature>
<sequence length="94" mass="9916">ELLLSLGREETLLGLLGTTGHLETTAHLGLLAFALAHLAGLLILLLLLSTLLFFLLVIIVLGASVPQLLLLLTDGSELLVFHVGSEVVAHCLVD</sequence>
<evidence type="ECO:0000256" key="1">
    <source>
        <dbReference type="SAM" id="Phobius"/>
    </source>
</evidence>
<feature type="non-terminal residue" evidence="2">
    <location>
        <position position="1"/>
    </location>
</feature>
<gene>
    <name evidence="2" type="ORF">PENTCL1PPCAC_29338</name>
</gene>
<reference evidence="2" key="1">
    <citation type="submission" date="2023-10" db="EMBL/GenBank/DDBJ databases">
        <title>Genome assembly of Pristionchus species.</title>
        <authorList>
            <person name="Yoshida K."/>
            <person name="Sommer R.J."/>
        </authorList>
    </citation>
    <scope>NUCLEOTIDE SEQUENCE</scope>
    <source>
        <strain evidence="2">RS0144</strain>
    </source>
</reference>